<evidence type="ECO:0000259" key="3">
    <source>
        <dbReference type="Pfam" id="PF24883"/>
    </source>
</evidence>
<dbReference type="SUPFAM" id="SSF52540">
    <property type="entry name" value="P-loop containing nucleoside triphosphate hydrolases"/>
    <property type="match status" value="1"/>
</dbReference>
<dbReference type="AlphaFoldDB" id="A0A067PVZ3"/>
<dbReference type="STRING" id="933084.A0A067PVZ3"/>
<dbReference type="EMBL" id="KL197716">
    <property type="protein sequence ID" value="KDQ58904.1"/>
    <property type="molecule type" value="Genomic_DNA"/>
</dbReference>
<evidence type="ECO:0000256" key="2">
    <source>
        <dbReference type="SAM" id="MobiDB-lite"/>
    </source>
</evidence>
<gene>
    <name evidence="4" type="ORF">JAAARDRAFT_715115</name>
</gene>
<dbReference type="PANTHER" id="PTHR10039">
    <property type="entry name" value="AMELOGENIN"/>
    <property type="match status" value="1"/>
</dbReference>
<evidence type="ECO:0000313" key="4">
    <source>
        <dbReference type="EMBL" id="KDQ58904.1"/>
    </source>
</evidence>
<dbReference type="HOGENOM" id="CLU_436177_0_0_1"/>
<dbReference type="PANTHER" id="PTHR10039:SF14">
    <property type="entry name" value="NACHT DOMAIN-CONTAINING PROTEIN"/>
    <property type="match status" value="1"/>
</dbReference>
<proteinExistence type="predicted"/>
<dbReference type="OrthoDB" id="4760524at2759"/>
<name>A0A067PVZ3_9AGAM</name>
<dbReference type="InterPro" id="IPR056884">
    <property type="entry name" value="NPHP3-like_N"/>
</dbReference>
<feature type="region of interest" description="Disordered" evidence="2">
    <location>
        <begin position="1"/>
        <end position="23"/>
    </location>
</feature>
<feature type="domain" description="Nephrocystin 3-like N-terminal" evidence="3">
    <location>
        <begin position="246"/>
        <end position="390"/>
    </location>
</feature>
<evidence type="ECO:0000313" key="5">
    <source>
        <dbReference type="Proteomes" id="UP000027265"/>
    </source>
</evidence>
<reference evidence="5" key="1">
    <citation type="journal article" date="2014" name="Proc. Natl. Acad. Sci. U.S.A.">
        <title>Extensive sampling of basidiomycete genomes demonstrates inadequacy of the white-rot/brown-rot paradigm for wood decay fungi.</title>
        <authorList>
            <person name="Riley R."/>
            <person name="Salamov A.A."/>
            <person name="Brown D.W."/>
            <person name="Nagy L.G."/>
            <person name="Floudas D."/>
            <person name="Held B.W."/>
            <person name="Levasseur A."/>
            <person name="Lombard V."/>
            <person name="Morin E."/>
            <person name="Otillar R."/>
            <person name="Lindquist E.A."/>
            <person name="Sun H."/>
            <person name="LaButti K.M."/>
            <person name="Schmutz J."/>
            <person name="Jabbour D."/>
            <person name="Luo H."/>
            <person name="Baker S.E."/>
            <person name="Pisabarro A.G."/>
            <person name="Walton J.D."/>
            <person name="Blanchette R.A."/>
            <person name="Henrissat B."/>
            <person name="Martin F."/>
            <person name="Cullen D."/>
            <person name="Hibbett D.S."/>
            <person name="Grigoriev I.V."/>
        </authorList>
    </citation>
    <scope>NUCLEOTIDE SEQUENCE [LARGE SCALE GENOMIC DNA]</scope>
    <source>
        <strain evidence="5">MUCL 33604</strain>
    </source>
</reference>
<organism evidence="4 5">
    <name type="scientific">Jaapia argillacea MUCL 33604</name>
    <dbReference type="NCBI Taxonomy" id="933084"/>
    <lineage>
        <taxon>Eukaryota</taxon>
        <taxon>Fungi</taxon>
        <taxon>Dikarya</taxon>
        <taxon>Basidiomycota</taxon>
        <taxon>Agaricomycotina</taxon>
        <taxon>Agaricomycetes</taxon>
        <taxon>Agaricomycetidae</taxon>
        <taxon>Jaapiales</taxon>
        <taxon>Jaapiaceae</taxon>
        <taxon>Jaapia</taxon>
    </lineage>
</organism>
<dbReference type="InterPro" id="IPR059179">
    <property type="entry name" value="MLKL-like_MCAfunc"/>
</dbReference>
<evidence type="ECO:0000256" key="1">
    <source>
        <dbReference type="ARBA" id="ARBA00022737"/>
    </source>
</evidence>
<dbReference type="CDD" id="cd21037">
    <property type="entry name" value="MLKL_NTD"/>
    <property type="match status" value="1"/>
</dbReference>
<sequence length="654" mass="73361">MRKRVKFVRSFTPNPTPSQPSPELVSLLRDPDLPTFVTSVGQEVAAALTDVGEVLGHFPFVKTIGGLTVQILKIVERVRDNVEKWERLADYTCRTFRVLEVRLLSAPDGVDLEIQQSCDELARIRHRSLKQLLDRAKSKQNESIAQRLAHHQLDVDAHVKDVHADLKDVHANLKDMHANLKDVHANLKDVHADLKDVHADLKDVHASVKDLALLVQGAEWRDTLICCEGTRAEILHEIEDWGFPNTSPRAPIAYLCGVAGLRKTTIAHTVAYSLHKQKRLGGSFFFSRDDAPRCSRCNVWAMIAYHLTFCHQSFWTHLCDVLKQSIPSTSDCQFSELLLGPLKASKPPASPFVIVMDALDECDDAVDILQLVCQALDCLQSHIKLFLMSRLETQFDRIVPLKDTLCLYIDLCAPPNQDDLARYFDTRMRTICTDNEGVKLLPWPNPQLRQDLLDGAGGLFIWASAVCDFLEQSRDLDEDLRLILNPPDDARDDPEERLEAIYRVVLERAYTHLKRSIYQDSFCPLLAVIMSIAEPLSLENLSSLVGIKDAEGKIDALLGKSAASPGPACHLSLQTIENADANELCKIHNSLTMMTVIDLHSLAAIFNCTFVTSIPETDSQELVDLLERILKSFDKCHYHCCQATSLFSLPLAED</sequence>
<protein>
    <recommendedName>
        <fullName evidence="3">Nephrocystin 3-like N-terminal domain-containing protein</fullName>
    </recommendedName>
</protein>
<dbReference type="InterPro" id="IPR027417">
    <property type="entry name" value="P-loop_NTPase"/>
</dbReference>
<dbReference type="Pfam" id="PF24883">
    <property type="entry name" value="NPHP3_N"/>
    <property type="match status" value="1"/>
</dbReference>
<dbReference type="Gene3D" id="3.40.50.300">
    <property type="entry name" value="P-loop containing nucleotide triphosphate hydrolases"/>
    <property type="match status" value="1"/>
</dbReference>
<dbReference type="Proteomes" id="UP000027265">
    <property type="component" value="Unassembled WGS sequence"/>
</dbReference>
<keyword evidence="5" id="KW-1185">Reference proteome</keyword>
<keyword evidence="1" id="KW-0677">Repeat</keyword>
<accession>A0A067PVZ3</accession>
<dbReference type="InParanoid" id="A0A067PVZ3"/>